<dbReference type="InterPro" id="IPR043519">
    <property type="entry name" value="NT_sf"/>
</dbReference>
<evidence type="ECO:0000256" key="2">
    <source>
        <dbReference type="PROSITE-ProRule" id="PRU00703"/>
    </source>
</evidence>
<accession>A0A1M7TMM4</accession>
<dbReference type="CDD" id="cd04587">
    <property type="entry name" value="CBS_pair_CAP-ED_NT_Pol-beta-like_DUF294_assoc"/>
    <property type="match status" value="1"/>
</dbReference>
<dbReference type="InterPro" id="IPR000595">
    <property type="entry name" value="cNMP-bd_dom"/>
</dbReference>
<dbReference type="Gene3D" id="2.60.120.10">
    <property type="entry name" value="Jelly Rolls"/>
    <property type="match status" value="1"/>
</dbReference>
<dbReference type="Proteomes" id="UP000184066">
    <property type="component" value="Unassembled WGS sequence"/>
</dbReference>
<dbReference type="Gene3D" id="3.10.580.10">
    <property type="entry name" value="CBS-domain"/>
    <property type="match status" value="1"/>
</dbReference>
<evidence type="ECO:0000256" key="1">
    <source>
        <dbReference type="ARBA" id="ARBA00023122"/>
    </source>
</evidence>
<evidence type="ECO:0000313" key="5">
    <source>
        <dbReference type="EMBL" id="SHN71965.1"/>
    </source>
</evidence>
<keyword evidence="6" id="KW-1185">Reference proteome</keyword>
<dbReference type="InterPro" id="IPR000644">
    <property type="entry name" value="CBS_dom"/>
</dbReference>
<dbReference type="SUPFAM" id="SSF54631">
    <property type="entry name" value="CBS-domain pair"/>
    <property type="match status" value="1"/>
</dbReference>
<dbReference type="PANTHER" id="PTHR43080:SF2">
    <property type="entry name" value="CBS DOMAIN-CONTAINING PROTEIN"/>
    <property type="match status" value="1"/>
</dbReference>
<dbReference type="GO" id="GO:0008773">
    <property type="term" value="F:[protein-PII] uridylyltransferase activity"/>
    <property type="evidence" value="ECO:0007669"/>
    <property type="project" value="InterPro"/>
</dbReference>
<dbReference type="InterPro" id="IPR014710">
    <property type="entry name" value="RmlC-like_jellyroll"/>
</dbReference>
<dbReference type="InterPro" id="IPR018490">
    <property type="entry name" value="cNMP-bd_dom_sf"/>
</dbReference>
<dbReference type="SMART" id="SM00116">
    <property type="entry name" value="CBS"/>
    <property type="match status" value="2"/>
</dbReference>
<dbReference type="CDD" id="cd00038">
    <property type="entry name" value="CAP_ED"/>
    <property type="match status" value="1"/>
</dbReference>
<gene>
    <name evidence="5" type="ORF">SAMN05216200_1084</name>
</gene>
<reference evidence="5 6" key="1">
    <citation type="submission" date="2016-12" db="EMBL/GenBank/DDBJ databases">
        <authorList>
            <person name="Song W.-J."/>
            <person name="Kurnit D.M."/>
        </authorList>
    </citation>
    <scope>NUCLEOTIDE SEQUENCE [LARGE SCALE GENOMIC DNA]</scope>
    <source>
        <strain evidence="5 6">CGMCC 1.10808</strain>
    </source>
</reference>
<dbReference type="SMART" id="SM00100">
    <property type="entry name" value="cNMP"/>
    <property type="match status" value="1"/>
</dbReference>
<evidence type="ECO:0000313" key="6">
    <source>
        <dbReference type="Proteomes" id="UP000184066"/>
    </source>
</evidence>
<dbReference type="InterPro" id="IPR051257">
    <property type="entry name" value="Diverse_CBS-Domain"/>
</dbReference>
<evidence type="ECO:0000259" key="3">
    <source>
        <dbReference type="PROSITE" id="PS50042"/>
    </source>
</evidence>
<dbReference type="Pfam" id="PF00571">
    <property type="entry name" value="CBS"/>
    <property type="match status" value="2"/>
</dbReference>
<feature type="domain" description="CBS" evidence="4">
    <location>
        <begin position="164"/>
        <end position="221"/>
    </location>
</feature>
<dbReference type="Pfam" id="PF00027">
    <property type="entry name" value="cNMP_binding"/>
    <property type="match status" value="1"/>
</dbReference>
<dbReference type="SUPFAM" id="SSF51206">
    <property type="entry name" value="cAMP-binding domain-like"/>
    <property type="match status" value="1"/>
</dbReference>
<dbReference type="Pfam" id="PF03445">
    <property type="entry name" value="DUF294"/>
    <property type="match status" value="1"/>
</dbReference>
<proteinExistence type="predicted"/>
<sequence length="623" mass="67297">MTDRTDDAAPEARPDEVARILAHLSARHPYDALDPDERARLAELCALRRVEADQIICRPGDALPGLFLIEAGRVEITDPAGAPVSVLGPGNAFGERGLLRDGRAATGARALTPATLIVLPADAFARLLRDSPAFARFYDRGAPRRGAQAAEAGDLAALRVAELMTPEPACVGPDDAVREAARIMRARGVSCLLVEDAGRLVGILTARDMTARVVAEGLGPEAPVRAAMTPDPVSMGPDEPALAALLLMAERRVGHLPVTRHGRILGILTQTDLVRWQAVSAPSMVAEIAGRDDVDAIARVVARTPRLLAQLVGAGARHQVVTRLVTDVADAAARQLLLLAEKRLGPPPVPYLWLACGSQGRREQTGVSDQDNCLILHDDARPEHDAYFSRLARFVCDGLAACGYVLCPGEMMAVNPRWRQPLATWRRYFDGWIARPDPEAQMLASVMFDLRPIGGDFSLFEGLHARTLKAARANSIFIAHMVSNALKHSVPLGMFRGLALIRSGEHRNRIDLKLNGVVPVVDLGRIYALRAEIEAVNTRERLEEARARGAVSAAGGADLLDAYDLIAETRLRHQAEQVRAGEKPDNFLDPSRLSELERSHLRDAFVVVRTMQSALGQGAATLS</sequence>
<protein>
    <submittedName>
        <fullName evidence="5">CBS domain-containing protein</fullName>
    </submittedName>
</protein>
<evidence type="ECO:0000259" key="4">
    <source>
        <dbReference type="PROSITE" id="PS51371"/>
    </source>
</evidence>
<dbReference type="AlphaFoldDB" id="A0A1M7TMM4"/>
<dbReference type="OrthoDB" id="9808528at2"/>
<keyword evidence="1 2" id="KW-0129">CBS domain</keyword>
<feature type="domain" description="CBS" evidence="4">
    <location>
        <begin position="228"/>
        <end position="283"/>
    </location>
</feature>
<dbReference type="PROSITE" id="PS51371">
    <property type="entry name" value="CBS"/>
    <property type="match status" value="2"/>
</dbReference>
<dbReference type="InterPro" id="IPR018821">
    <property type="entry name" value="DUF294_put_nucleoTrafse_sb-bd"/>
</dbReference>
<name>A0A1M7TMM4_9RHOB</name>
<dbReference type="PANTHER" id="PTHR43080">
    <property type="entry name" value="CBS DOMAIN-CONTAINING PROTEIN CBSX3, MITOCHONDRIAL"/>
    <property type="match status" value="1"/>
</dbReference>
<dbReference type="InterPro" id="IPR005105">
    <property type="entry name" value="GlnD_Uridyltrans_N"/>
</dbReference>
<dbReference type="EMBL" id="FRDL01000008">
    <property type="protein sequence ID" value="SHN71965.1"/>
    <property type="molecule type" value="Genomic_DNA"/>
</dbReference>
<dbReference type="InterPro" id="IPR046342">
    <property type="entry name" value="CBS_dom_sf"/>
</dbReference>
<feature type="domain" description="Cyclic nucleotide-binding" evidence="3">
    <location>
        <begin position="29"/>
        <end position="128"/>
    </location>
</feature>
<dbReference type="PROSITE" id="PS50042">
    <property type="entry name" value="CNMP_BINDING_3"/>
    <property type="match status" value="1"/>
</dbReference>
<organism evidence="5 6">
    <name type="scientific">Oceanicella actignis</name>
    <dbReference type="NCBI Taxonomy" id="1189325"/>
    <lineage>
        <taxon>Bacteria</taxon>
        <taxon>Pseudomonadati</taxon>
        <taxon>Pseudomonadota</taxon>
        <taxon>Alphaproteobacteria</taxon>
        <taxon>Rhodobacterales</taxon>
        <taxon>Paracoccaceae</taxon>
        <taxon>Oceanicella</taxon>
    </lineage>
</organism>
<dbReference type="SUPFAM" id="SSF81301">
    <property type="entry name" value="Nucleotidyltransferase"/>
    <property type="match status" value="1"/>
</dbReference>
<dbReference type="STRING" id="1189325.SAMN04488119_1084"/>
<dbReference type="CDD" id="cd05401">
    <property type="entry name" value="NT_GlnE_GlnD_like"/>
    <property type="match status" value="1"/>
</dbReference>
<dbReference type="Pfam" id="PF10335">
    <property type="entry name" value="DUF294_C"/>
    <property type="match status" value="1"/>
</dbReference>
<dbReference type="RefSeq" id="WP_072747829.1">
    <property type="nucleotide sequence ID" value="NZ_FOHL01000008.1"/>
</dbReference>